<dbReference type="Pfam" id="PF00109">
    <property type="entry name" value="ketoacyl-synt"/>
    <property type="match status" value="1"/>
</dbReference>
<dbReference type="NCBIfam" id="TIGR03150">
    <property type="entry name" value="fabF"/>
    <property type="match status" value="1"/>
</dbReference>
<evidence type="ECO:0000313" key="15">
    <source>
        <dbReference type="Proteomes" id="UP001596379"/>
    </source>
</evidence>
<dbReference type="InterPro" id="IPR014030">
    <property type="entry name" value="Ketoacyl_synth_N"/>
</dbReference>
<proteinExistence type="inferred from homology"/>
<name>A0ABW2J5S7_9BURK</name>
<dbReference type="EMBL" id="JBHTCC010000002">
    <property type="protein sequence ID" value="MFC7298702.1"/>
    <property type="molecule type" value="Genomic_DNA"/>
</dbReference>
<dbReference type="Pfam" id="PF02801">
    <property type="entry name" value="Ketoacyl-synt_C"/>
    <property type="match status" value="1"/>
</dbReference>
<sequence>MNIVSQSTTIAAHQKHRRIVVTGMGIVSPLGSGVETVWSRLLAGQSGIRRLEEDVTDGIEAKVGGVVPTSLEDPAGGFDPDQHVSSKDQRKMDKFIMYALVASEEALRQADWHPTTEAEKERTATVVASGIGGFPAIANAVRVTDKKGPNRLSPFTIPSFLINLAAGHISIKHGFKGPIAAPVTACAASVQAIGDAARMIRNEEADVVLCGGAEAAIDRVSLGGFAAARALSTNFNDDPTTASRPFDDERDGFVMGEGAGILILEELSHALARGAKPIAELIGYGTTADAYHMTAGPADGGGAARAMSIALQQAGIIATDVQHLNAHATSTPVGDAGELAAIKAVFGTDNRIAVTSTKSATGHLLGAAGGVEAIFTILALRDQVVPATLNLKTIDSGANGIDIVTHSARNMKIEHAMSNGFGFGGVNASVLFKRWSEY</sequence>
<evidence type="ECO:0000256" key="8">
    <source>
        <dbReference type="ARBA" id="ARBA00023098"/>
    </source>
</evidence>
<evidence type="ECO:0000313" key="14">
    <source>
        <dbReference type="EMBL" id="MFC7298702.1"/>
    </source>
</evidence>
<evidence type="ECO:0000256" key="9">
    <source>
        <dbReference type="ARBA" id="ARBA00023160"/>
    </source>
</evidence>
<dbReference type="NCBIfam" id="NF004970">
    <property type="entry name" value="PRK06333.1"/>
    <property type="match status" value="1"/>
</dbReference>
<dbReference type="PANTHER" id="PTHR11712:SF321">
    <property type="entry name" value="3-OXOACYL-[ACYL-CARRIER-PROTEIN] SYNTHASE 2"/>
    <property type="match status" value="1"/>
</dbReference>
<dbReference type="PANTHER" id="PTHR11712">
    <property type="entry name" value="POLYKETIDE SYNTHASE-RELATED"/>
    <property type="match status" value="1"/>
</dbReference>
<comment type="similarity">
    <text evidence="2 11 12">Belongs to the thiolase-like superfamily. Beta-ketoacyl-ACP synthases family.</text>
</comment>
<comment type="catalytic activity">
    <reaction evidence="11">
        <text>(9Z)-hexadecenoyl-[ACP] + malonyl-[ACP] + H(+) = 3-oxo-(11Z)-octadecenoyl-[ACP] + holo-[ACP] + CO2</text>
        <dbReference type="Rhea" id="RHEA:55040"/>
        <dbReference type="Rhea" id="RHEA-COMP:9623"/>
        <dbReference type="Rhea" id="RHEA-COMP:9685"/>
        <dbReference type="Rhea" id="RHEA-COMP:10800"/>
        <dbReference type="Rhea" id="RHEA-COMP:14074"/>
        <dbReference type="ChEBI" id="CHEBI:15378"/>
        <dbReference type="ChEBI" id="CHEBI:16526"/>
        <dbReference type="ChEBI" id="CHEBI:64479"/>
        <dbReference type="ChEBI" id="CHEBI:78449"/>
        <dbReference type="ChEBI" id="CHEBI:83989"/>
        <dbReference type="ChEBI" id="CHEBI:138538"/>
        <dbReference type="EC" id="2.3.1.179"/>
    </reaction>
</comment>
<feature type="domain" description="Ketosynthase family 3 (KS3)" evidence="13">
    <location>
        <begin position="16"/>
        <end position="434"/>
    </location>
</feature>
<dbReference type="RefSeq" id="WP_012078783.1">
    <property type="nucleotide sequence ID" value="NZ_JBHTCC010000002.1"/>
</dbReference>
<evidence type="ECO:0000259" key="13">
    <source>
        <dbReference type="PROSITE" id="PS52004"/>
    </source>
</evidence>
<dbReference type="InterPro" id="IPR020841">
    <property type="entry name" value="PKS_Beta-ketoAc_synthase_dom"/>
</dbReference>
<keyword evidence="9 11" id="KW-0275">Fatty acid biosynthesis</keyword>
<comment type="caution">
    <text evidence="14">The sequence shown here is derived from an EMBL/GenBank/DDBJ whole genome shotgun (WGS) entry which is preliminary data.</text>
</comment>
<dbReference type="Proteomes" id="UP001596379">
    <property type="component" value="Unassembled WGS sequence"/>
</dbReference>
<gene>
    <name evidence="14" type="primary">fabF</name>
    <name evidence="14" type="ORF">ACFQO0_09665</name>
</gene>
<evidence type="ECO:0000256" key="12">
    <source>
        <dbReference type="RuleBase" id="RU003694"/>
    </source>
</evidence>
<evidence type="ECO:0000256" key="7">
    <source>
        <dbReference type="ARBA" id="ARBA00022832"/>
    </source>
</evidence>
<dbReference type="PIRSF" id="PIRSF000447">
    <property type="entry name" value="KAS_II"/>
    <property type="match status" value="1"/>
</dbReference>
<keyword evidence="5 11" id="KW-0444">Lipid biosynthesis</keyword>
<dbReference type="InterPro" id="IPR017568">
    <property type="entry name" value="3-oxoacyl-ACP_synth-2"/>
</dbReference>
<evidence type="ECO:0000256" key="6">
    <source>
        <dbReference type="ARBA" id="ARBA00022679"/>
    </source>
</evidence>
<comment type="pathway">
    <text evidence="1 11">Lipid metabolism; fatty acid biosynthesis.</text>
</comment>
<dbReference type="NCBIfam" id="NF005589">
    <property type="entry name" value="PRK07314.1"/>
    <property type="match status" value="1"/>
</dbReference>
<keyword evidence="8" id="KW-0443">Lipid metabolism</keyword>
<keyword evidence="7" id="KW-0276">Fatty acid metabolism</keyword>
<evidence type="ECO:0000256" key="4">
    <source>
        <dbReference type="ARBA" id="ARBA00014657"/>
    </source>
</evidence>
<dbReference type="InterPro" id="IPR016039">
    <property type="entry name" value="Thiolase-like"/>
</dbReference>
<dbReference type="InterPro" id="IPR018201">
    <property type="entry name" value="Ketoacyl_synth_AS"/>
</dbReference>
<comment type="function">
    <text evidence="11">Involved in the type II fatty acid elongation cycle. Catalyzes the elongation of a wide range of acyl-ACP by the addition of two carbons from malonyl-ACP to an acyl acceptor. Can efficiently catalyze the conversion of palmitoleoyl-ACP (cis-hexadec-9-enoyl-ACP) to cis-vaccenoyl-ACP (cis-octadec-11-enoyl-ACP), an essential step in the thermal regulation of fatty acid composition.</text>
</comment>
<keyword evidence="6 11" id="KW-0808">Transferase</keyword>
<evidence type="ECO:0000256" key="2">
    <source>
        <dbReference type="ARBA" id="ARBA00008467"/>
    </source>
</evidence>
<dbReference type="PROSITE" id="PS00606">
    <property type="entry name" value="KS3_1"/>
    <property type="match status" value="1"/>
</dbReference>
<keyword evidence="15" id="KW-1185">Reference proteome</keyword>
<dbReference type="GO" id="GO:0004315">
    <property type="term" value="F:3-oxoacyl-[acyl-carrier-protein] synthase activity"/>
    <property type="evidence" value="ECO:0007669"/>
    <property type="project" value="UniProtKB-EC"/>
</dbReference>
<reference evidence="15" key="1">
    <citation type="journal article" date="2019" name="Int. J. Syst. Evol. Microbiol.">
        <title>The Global Catalogue of Microorganisms (GCM) 10K type strain sequencing project: providing services to taxonomists for standard genome sequencing and annotation.</title>
        <authorList>
            <consortium name="The Broad Institute Genomics Platform"/>
            <consortium name="The Broad Institute Genome Sequencing Center for Infectious Disease"/>
            <person name="Wu L."/>
            <person name="Ma J."/>
        </authorList>
    </citation>
    <scope>NUCLEOTIDE SEQUENCE [LARGE SCALE GENOMIC DNA]</scope>
    <source>
        <strain evidence="15">CCUG 36956</strain>
    </source>
</reference>
<evidence type="ECO:0000256" key="1">
    <source>
        <dbReference type="ARBA" id="ARBA00005194"/>
    </source>
</evidence>
<organism evidence="14 15">
    <name type="scientific">Herminiimonas aquatilis</name>
    <dbReference type="NCBI Taxonomy" id="345342"/>
    <lineage>
        <taxon>Bacteria</taxon>
        <taxon>Pseudomonadati</taxon>
        <taxon>Pseudomonadota</taxon>
        <taxon>Betaproteobacteria</taxon>
        <taxon>Burkholderiales</taxon>
        <taxon>Oxalobacteraceae</taxon>
        <taxon>Herminiimonas</taxon>
    </lineage>
</organism>
<dbReference type="SUPFAM" id="SSF53901">
    <property type="entry name" value="Thiolase-like"/>
    <property type="match status" value="2"/>
</dbReference>
<evidence type="ECO:0000256" key="5">
    <source>
        <dbReference type="ARBA" id="ARBA00022516"/>
    </source>
</evidence>
<accession>A0ABW2J5S7</accession>
<dbReference type="InterPro" id="IPR000794">
    <property type="entry name" value="Beta-ketoacyl_synthase"/>
</dbReference>
<evidence type="ECO:0000256" key="3">
    <source>
        <dbReference type="ARBA" id="ARBA00012356"/>
    </source>
</evidence>
<evidence type="ECO:0000256" key="10">
    <source>
        <dbReference type="ARBA" id="ARBA00023315"/>
    </source>
</evidence>
<dbReference type="CDD" id="cd00834">
    <property type="entry name" value="KAS_I_II"/>
    <property type="match status" value="1"/>
</dbReference>
<evidence type="ECO:0000256" key="11">
    <source>
        <dbReference type="PIRNR" id="PIRNR000447"/>
    </source>
</evidence>
<dbReference type="EC" id="2.3.1.179" evidence="3 11"/>
<dbReference type="PROSITE" id="PS52004">
    <property type="entry name" value="KS3_2"/>
    <property type="match status" value="1"/>
</dbReference>
<dbReference type="InterPro" id="IPR014031">
    <property type="entry name" value="Ketoacyl_synth_C"/>
</dbReference>
<dbReference type="Gene3D" id="3.40.47.10">
    <property type="match status" value="1"/>
</dbReference>
<comment type="catalytic activity">
    <reaction evidence="11">
        <text>a fatty acyl-[ACP] + malonyl-[ACP] + H(+) = a 3-oxoacyl-[ACP] + holo-[ACP] + CO2</text>
        <dbReference type="Rhea" id="RHEA:22836"/>
        <dbReference type="Rhea" id="RHEA-COMP:9623"/>
        <dbReference type="Rhea" id="RHEA-COMP:9685"/>
        <dbReference type="Rhea" id="RHEA-COMP:9916"/>
        <dbReference type="Rhea" id="RHEA-COMP:14125"/>
        <dbReference type="ChEBI" id="CHEBI:15378"/>
        <dbReference type="ChEBI" id="CHEBI:16526"/>
        <dbReference type="ChEBI" id="CHEBI:64479"/>
        <dbReference type="ChEBI" id="CHEBI:78449"/>
        <dbReference type="ChEBI" id="CHEBI:78776"/>
        <dbReference type="ChEBI" id="CHEBI:138651"/>
    </reaction>
</comment>
<keyword evidence="10 11" id="KW-0012">Acyltransferase</keyword>
<dbReference type="SMART" id="SM00825">
    <property type="entry name" value="PKS_KS"/>
    <property type="match status" value="1"/>
</dbReference>
<protein>
    <recommendedName>
        <fullName evidence="4 11">3-oxoacyl-[acyl-carrier-protein] synthase 2</fullName>
        <ecNumber evidence="3 11">2.3.1.179</ecNumber>
    </recommendedName>
</protein>